<feature type="compositionally biased region" description="Polar residues" evidence="1">
    <location>
        <begin position="656"/>
        <end position="667"/>
    </location>
</feature>
<evidence type="ECO:0000313" key="3">
    <source>
        <dbReference type="Proteomes" id="UP000735302"/>
    </source>
</evidence>
<name>A0AAV4D620_9GAST</name>
<feature type="compositionally biased region" description="Basic and acidic residues" evidence="1">
    <location>
        <begin position="279"/>
        <end position="303"/>
    </location>
</feature>
<reference evidence="2 3" key="1">
    <citation type="journal article" date="2021" name="Elife">
        <title>Chloroplast acquisition without the gene transfer in kleptoplastic sea slugs, Plakobranchus ocellatus.</title>
        <authorList>
            <person name="Maeda T."/>
            <person name="Takahashi S."/>
            <person name="Yoshida T."/>
            <person name="Shimamura S."/>
            <person name="Takaki Y."/>
            <person name="Nagai Y."/>
            <person name="Toyoda A."/>
            <person name="Suzuki Y."/>
            <person name="Arimoto A."/>
            <person name="Ishii H."/>
            <person name="Satoh N."/>
            <person name="Nishiyama T."/>
            <person name="Hasebe M."/>
            <person name="Maruyama T."/>
            <person name="Minagawa J."/>
            <person name="Obokata J."/>
            <person name="Shigenobu S."/>
        </authorList>
    </citation>
    <scope>NUCLEOTIDE SEQUENCE [LARGE SCALE GENOMIC DNA]</scope>
</reference>
<dbReference type="EMBL" id="BLXT01007504">
    <property type="protein sequence ID" value="GFO39595.1"/>
    <property type="molecule type" value="Genomic_DNA"/>
</dbReference>
<comment type="caution">
    <text evidence="2">The sequence shown here is derived from an EMBL/GenBank/DDBJ whole genome shotgun (WGS) entry which is preliminary data.</text>
</comment>
<feature type="compositionally biased region" description="Basic and acidic residues" evidence="1">
    <location>
        <begin position="640"/>
        <end position="655"/>
    </location>
</feature>
<proteinExistence type="predicted"/>
<feature type="compositionally biased region" description="Low complexity" evidence="1">
    <location>
        <begin position="774"/>
        <end position="788"/>
    </location>
</feature>
<feature type="compositionally biased region" description="Basic and acidic residues" evidence="1">
    <location>
        <begin position="71"/>
        <end position="89"/>
    </location>
</feature>
<gene>
    <name evidence="2" type="ORF">PoB_006610000</name>
</gene>
<feature type="region of interest" description="Disordered" evidence="1">
    <location>
        <begin position="824"/>
        <end position="848"/>
    </location>
</feature>
<evidence type="ECO:0000256" key="1">
    <source>
        <dbReference type="SAM" id="MobiDB-lite"/>
    </source>
</evidence>
<feature type="compositionally biased region" description="Basic and acidic residues" evidence="1">
    <location>
        <begin position="132"/>
        <end position="147"/>
    </location>
</feature>
<feature type="compositionally biased region" description="Basic residues" evidence="1">
    <location>
        <begin position="508"/>
        <end position="517"/>
    </location>
</feature>
<feature type="region of interest" description="Disordered" evidence="1">
    <location>
        <begin position="746"/>
        <end position="812"/>
    </location>
</feature>
<feature type="compositionally biased region" description="Basic and acidic residues" evidence="1">
    <location>
        <begin position="986"/>
        <end position="996"/>
    </location>
</feature>
<feature type="compositionally biased region" description="Acidic residues" evidence="1">
    <location>
        <begin position="333"/>
        <end position="347"/>
    </location>
</feature>
<feature type="region of interest" description="Disordered" evidence="1">
    <location>
        <begin position="1"/>
        <end position="462"/>
    </location>
</feature>
<organism evidence="2 3">
    <name type="scientific">Plakobranchus ocellatus</name>
    <dbReference type="NCBI Taxonomy" id="259542"/>
    <lineage>
        <taxon>Eukaryota</taxon>
        <taxon>Metazoa</taxon>
        <taxon>Spiralia</taxon>
        <taxon>Lophotrochozoa</taxon>
        <taxon>Mollusca</taxon>
        <taxon>Gastropoda</taxon>
        <taxon>Heterobranchia</taxon>
        <taxon>Euthyneura</taxon>
        <taxon>Panpulmonata</taxon>
        <taxon>Sacoglossa</taxon>
        <taxon>Placobranchoidea</taxon>
        <taxon>Plakobranchidae</taxon>
        <taxon>Plakobranchus</taxon>
    </lineage>
</organism>
<feature type="compositionally biased region" description="Basic and acidic residues" evidence="1">
    <location>
        <begin position="319"/>
        <end position="332"/>
    </location>
</feature>
<feature type="compositionally biased region" description="Basic residues" evidence="1">
    <location>
        <begin position="568"/>
        <end position="582"/>
    </location>
</feature>
<protein>
    <submittedName>
        <fullName evidence="2">Uncharacterized protein</fullName>
    </submittedName>
</protein>
<feature type="compositionally biased region" description="Basic and acidic residues" evidence="1">
    <location>
        <begin position="440"/>
        <end position="449"/>
    </location>
</feature>
<feature type="compositionally biased region" description="Basic and acidic residues" evidence="1">
    <location>
        <begin position="220"/>
        <end position="246"/>
    </location>
</feature>
<feature type="compositionally biased region" description="Acidic residues" evidence="1">
    <location>
        <begin position="494"/>
        <end position="503"/>
    </location>
</feature>
<feature type="compositionally biased region" description="Basic and acidic residues" evidence="1">
    <location>
        <begin position="518"/>
        <end position="532"/>
    </location>
</feature>
<feature type="compositionally biased region" description="Polar residues" evidence="1">
    <location>
        <begin position="171"/>
        <end position="182"/>
    </location>
</feature>
<evidence type="ECO:0000313" key="2">
    <source>
        <dbReference type="EMBL" id="GFO39595.1"/>
    </source>
</evidence>
<accession>A0AAV4D620</accession>
<sequence>MPCRGEKSVAVSDQRGKKPKPLATSPDSNTGLENTSVENKHENASIKSGENFSGSTSTDQKQENAQTNTQDENKENNNDTSKTGDKPEARPSGLCRGSKSVQVKEQTSSDVKPQHTPADAKDVSSKNVAKKQSSDVDKDNTSNKTDSETSGAPRKSGLCRSNTDVDVIESNPRQQRAQNTRAVSEAGDPTTEASANDGDGQENKDEKSTGNAKSGGFCSKKSDVAVKESSTKASEQRKNSKQEEVNQSKASISSETKQKTSPEQATNRNSGTCCSGRSVEVKESLRPLERGDKKAEPDPKQVADDSFGEPIYSGLEDLDISREDKEEKKSNEESFEEIDDKSDDDSVDNNSEDKIILHPEPPPPKLKKKKKGKKKKGSADYVEDTPPKGGALGINPRKGKYSVTPPQDGQEEEEEPLYTQVEKSPTKKKQTLAKQAAAAKDSKAKDSPSKMKKKKLEMETSEDIRSVYENQIASLAATSGSEGGFTLNDHPTVEEESELLENAEAERKKNKQRLREKKLREAGRESPVKKGDATTLAYENAQKEIDRVLAPKIVADDEDEDDDNHDDKKKRKKHKDKSKKNKKEKDKDGEDNEAYSGEEKYGESLEEAKARMHQLLDDAFSLFSHSRSSISNKVAPSKQNSEEKHSPKSEKKDSPRSQSGSNKSSPRQEVYRFHHFLLLHYPRQTNLSTQPPQQEKLTTSTFTETLPASLRPNYYTTQPAEPIVIKSRELGDPNNDGRDYYLSPRNTASAAHTNGSHGAWTHPGTFQNPLFDGSSEQALAPASSQSSSLRVGSRHGAPYHQQPVRHSGHQYEPYYGLSSYQEIPQSSTLPGQADEPYEMGSSLRHREASSLNGAGALSYSNSSHRNGSLGRSIIGNDYHPTNNYYHHEMLARPVSENFSRPQGGGAAGGEADVIHSHTAPQRGENPNIDVVDAITGSLRPGASPQPLISSLREEVQALASRRAAKDSNSTLPPGATTGGSTMAAPSRDKNGSHSLR</sequence>
<feature type="region of interest" description="Disordered" evidence="1">
    <location>
        <begin position="958"/>
        <end position="996"/>
    </location>
</feature>
<feature type="compositionally biased region" description="Polar residues" evidence="1">
    <location>
        <begin position="45"/>
        <end position="70"/>
    </location>
</feature>
<feature type="compositionally biased region" description="Polar residues" evidence="1">
    <location>
        <begin position="99"/>
        <end position="111"/>
    </location>
</feature>
<feature type="compositionally biased region" description="Polar residues" evidence="1">
    <location>
        <begin position="746"/>
        <end position="756"/>
    </location>
</feature>
<keyword evidence="3" id="KW-1185">Reference proteome</keyword>
<feature type="region of interest" description="Disordered" evidence="1">
    <location>
        <begin position="628"/>
        <end position="669"/>
    </location>
</feature>
<feature type="compositionally biased region" description="Basic residues" evidence="1">
    <location>
        <begin position="365"/>
        <end position="376"/>
    </location>
</feature>
<dbReference type="Proteomes" id="UP000735302">
    <property type="component" value="Unassembled WGS sequence"/>
</dbReference>
<feature type="compositionally biased region" description="Polar residues" evidence="1">
    <location>
        <begin position="247"/>
        <end position="275"/>
    </location>
</feature>
<feature type="region of interest" description="Disordered" evidence="1">
    <location>
        <begin position="478"/>
        <end position="606"/>
    </location>
</feature>
<feature type="compositionally biased region" description="Basic and acidic residues" evidence="1">
    <location>
        <begin position="597"/>
        <end position="606"/>
    </location>
</feature>
<feature type="compositionally biased region" description="Polar residues" evidence="1">
    <location>
        <begin position="25"/>
        <end position="37"/>
    </location>
</feature>
<dbReference type="AlphaFoldDB" id="A0AAV4D620"/>